<evidence type="ECO:0000313" key="1">
    <source>
        <dbReference type="EMBL" id="GIX84031.1"/>
    </source>
</evidence>
<organism evidence="1 2">
    <name type="scientific">Caerostris extrusa</name>
    <name type="common">Bark spider</name>
    <name type="synonym">Caerostris bankana</name>
    <dbReference type="NCBI Taxonomy" id="172846"/>
    <lineage>
        <taxon>Eukaryota</taxon>
        <taxon>Metazoa</taxon>
        <taxon>Ecdysozoa</taxon>
        <taxon>Arthropoda</taxon>
        <taxon>Chelicerata</taxon>
        <taxon>Arachnida</taxon>
        <taxon>Araneae</taxon>
        <taxon>Araneomorphae</taxon>
        <taxon>Entelegynae</taxon>
        <taxon>Araneoidea</taxon>
        <taxon>Araneidae</taxon>
        <taxon>Caerostris</taxon>
    </lineage>
</organism>
<name>A0AAV4NGY5_CAEEX</name>
<feature type="non-terminal residue" evidence="1">
    <location>
        <position position="1"/>
    </location>
</feature>
<sequence length="38" mass="3834">GSKPSSESTMSTFASELKSGLASAKEDLLNVIGCPPHG</sequence>
<proteinExistence type="predicted"/>
<reference evidence="1 2" key="1">
    <citation type="submission" date="2021-06" db="EMBL/GenBank/DDBJ databases">
        <title>Caerostris extrusa draft genome.</title>
        <authorList>
            <person name="Kono N."/>
            <person name="Arakawa K."/>
        </authorList>
    </citation>
    <scope>NUCLEOTIDE SEQUENCE [LARGE SCALE GENOMIC DNA]</scope>
</reference>
<accession>A0AAV4NGY5</accession>
<dbReference type="EMBL" id="BPLR01003390">
    <property type="protein sequence ID" value="GIX84031.1"/>
    <property type="molecule type" value="Genomic_DNA"/>
</dbReference>
<gene>
    <name evidence="1" type="ORF">CEXT_330771</name>
</gene>
<dbReference type="Proteomes" id="UP001054945">
    <property type="component" value="Unassembled WGS sequence"/>
</dbReference>
<keyword evidence="2" id="KW-1185">Reference proteome</keyword>
<protein>
    <recommendedName>
        <fullName evidence="3">Gypsy-like reverse transcriptase</fullName>
    </recommendedName>
</protein>
<evidence type="ECO:0008006" key="3">
    <source>
        <dbReference type="Google" id="ProtNLM"/>
    </source>
</evidence>
<evidence type="ECO:0000313" key="2">
    <source>
        <dbReference type="Proteomes" id="UP001054945"/>
    </source>
</evidence>
<dbReference type="AlphaFoldDB" id="A0AAV4NGY5"/>
<comment type="caution">
    <text evidence="1">The sequence shown here is derived from an EMBL/GenBank/DDBJ whole genome shotgun (WGS) entry which is preliminary data.</text>
</comment>